<reference evidence="1" key="2">
    <citation type="journal article" date="2022" name="New Phytol.">
        <title>Evolutionary transition to the ectomycorrhizal habit in the genomes of a hyperdiverse lineage of mushroom-forming fungi.</title>
        <authorList>
            <person name="Looney B."/>
            <person name="Miyauchi S."/>
            <person name="Morin E."/>
            <person name="Drula E."/>
            <person name="Courty P.E."/>
            <person name="Kohler A."/>
            <person name="Kuo A."/>
            <person name="LaButti K."/>
            <person name="Pangilinan J."/>
            <person name="Lipzen A."/>
            <person name="Riley R."/>
            <person name="Andreopoulos W."/>
            <person name="He G."/>
            <person name="Johnson J."/>
            <person name="Nolan M."/>
            <person name="Tritt A."/>
            <person name="Barry K.W."/>
            <person name="Grigoriev I.V."/>
            <person name="Nagy L.G."/>
            <person name="Hibbett D."/>
            <person name="Henrissat B."/>
            <person name="Matheny P.B."/>
            <person name="Labbe J."/>
            <person name="Martin F.M."/>
        </authorList>
    </citation>
    <scope>NUCLEOTIDE SEQUENCE</scope>
    <source>
        <strain evidence="1">FP105234-sp</strain>
    </source>
</reference>
<evidence type="ECO:0000313" key="1">
    <source>
        <dbReference type="EMBL" id="KAI0041142.1"/>
    </source>
</evidence>
<comment type="caution">
    <text evidence="1">The sequence shown here is derived from an EMBL/GenBank/DDBJ whole genome shotgun (WGS) entry which is preliminary data.</text>
</comment>
<dbReference type="Proteomes" id="UP000814033">
    <property type="component" value="Unassembled WGS sequence"/>
</dbReference>
<reference evidence="1" key="1">
    <citation type="submission" date="2021-02" db="EMBL/GenBank/DDBJ databases">
        <authorList>
            <consortium name="DOE Joint Genome Institute"/>
            <person name="Ahrendt S."/>
            <person name="Looney B.P."/>
            <person name="Miyauchi S."/>
            <person name="Morin E."/>
            <person name="Drula E."/>
            <person name="Courty P.E."/>
            <person name="Chicoki N."/>
            <person name="Fauchery L."/>
            <person name="Kohler A."/>
            <person name="Kuo A."/>
            <person name="Labutti K."/>
            <person name="Pangilinan J."/>
            <person name="Lipzen A."/>
            <person name="Riley R."/>
            <person name="Andreopoulos W."/>
            <person name="He G."/>
            <person name="Johnson J."/>
            <person name="Barry K.W."/>
            <person name="Grigoriev I.V."/>
            <person name="Nagy L."/>
            <person name="Hibbett D."/>
            <person name="Henrissat B."/>
            <person name="Matheny P.B."/>
            <person name="Labbe J."/>
            <person name="Martin F."/>
        </authorList>
    </citation>
    <scope>NUCLEOTIDE SEQUENCE</scope>
    <source>
        <strain evidence="1">FP105234-sp</strain>
    </source>
</reference>
<proteinExistence type="predicted"/>
<gene>
    <name evidence="1" type="ORF">FA95DRAFT_768736</name>
</gene>
<accession>A0ACB8RBA4</accession>
<keyword evidence="2" id="KW-1185">Reference proteome</keyword>
<sequence>MSFVDHLRKFYRVSFRHLVNVCRTGSRNGTESGSPSSLGSSRTNSEVASSTPCCPATELPLDVHILIIEWIFRLSQHIIIDHTTLRACALVCRAWTPTAQRLLFRRIRCTSLDDSQCNIQLLVSTLSIRPHLAAHVRYIYVTWPTDPPEYVDVCLRLLELCRHVEGVSFLKWGAYNFTTLSTGLDARLHAIQLRPVLLDVDGILDYTISSSIARMCPGPRVLVLTANYDYPLPPTLEALEILADRAHGCLSRSHPLPALRYLCLISPSWPGTLDRHLNSTGILPHLQSLQIQGIFPPPEVLNQLAQLRTLVVSELPGQHVDLPPSLRYFGYHAWGASPDARSELAAGMLHALPGLQLVTVTRGVEQHVRIALERMCHDRAVDFGIYETPFHFQEPRHIDWI</sequence>
<protein>
    <submittedName>
        <fullName evidence="1">Uncharacterized protein</fullName>
    </submittedName>
</protein>
<evidence type="ECO:0000313" key="2">
    <source>
        <dbReference type="Proteomes" id="UP000814033"/>
    </source>
</evidence>
<dbReference type="EMBL" id="MU276141">
    <property type="protein sequence ID" value="KAI0041142.1"/>
    <property type="molecule type" value="Genomic_DNA"/>
</dbReference>
<organism evidence="1 2">
    <name type="scientific">Auriscalpium vulgare</name>
    <dbReference type="NCBI Taxonomy" id="40419"/>
    <lineage>
        <taxon>Eukaryota</taxon>
        <taxon>Fungi</taxon>
        <taxon>Dikarya</taxon>
        <taxon>Basidiomycota</taxon>
        <taxon>Agaricomycotina</taxon>
        <taxon>Agaricomycetes</taxon>
        <taxon>Russulales</taxon>
        <taxon>Auriscalpiaceae</taxon>
        <taxon>Auriscalpium</taxon>
    </lineage>
</organism>
<name>A0ACB8RBA4_9AGAM</name>